<dbReference type="Proteomes" id="UP001629235">
    <property type="component" value="Unassembled WGS sequence"/>
</dbReference>
<name>A0ACC7N5C1_9BURK</name>
<reference evidence="1 2" key="1">
    <citation type="journal article" date="2024" name="Chem. Sci.">
        <title>Discovery of megapolipeptins by genome mining of a Burkholderiales bacteria collection.</title>
        <authorList>
            <person name="Paulo B.S."/>
            <person name="Recchia M.J.J."/>
            <person name="Lee S."/>
            <person name="Fergusson C.H."/>
            <person name="Romanowski S.B."/>
            <person name="Hernandez A."/>
            <person name="Krull N."/>
            <person name="Liu D.Y."/>
            <person name="Cavanagh H."/>
            <person name="Bos A."/>
            <person name="Gray C.A."/>
            <person name="Murphy B.T."/>
            <person name="Linington R.G."/>
            <person name="Eustaquio A.S."/>
        </authorList>
    </citation>
    <scope>NUCLEOTIDE SEQUENCE [LARGE SCALE GENOMIC DNA]</scope>
    <source>
        <strain evidence="1 2">RL18-126-BIB-B</strain>
    </source>
</reference>
<proteinExistence type="predicted"/>
<accession>A0ACC7N5C1</accession>
<comment type="caution">
    <text evidence="1">The sequence shown here is derived from an EMBL/GenBank/DDBJ whole genome shotgun (WGS) entry which is preliminary data.</text>
</comment>
<evidence type="ECO:0000313" key="2">
    <source>
        <dbReference type="Proteomes" id="UP001629235"/>
    </source>
</evidence>
<sequence>MTNTGKVLIIGLLVVDLGVAGYLLFPKDERPPATAGAVTGIADAMTAAKVDARAGESHVVAGSVVPTTPSAGSGQLAMAPPSRPITVAPVAPPAPPAPAAPVAQPAAAAPAAPVAQPAPVAPAVTVATDAGHRAAPAANKAGARPANDTVASGKIKVPPQTAQAKPKPVLRTAQTRGQKRDESHRNGANSLSAAMTAQLVRESAQPDPSLPLPPPTSRSGPSGRGSNPVASAMTDQLVRESSKVNAPQYDKH</sequence>
<gene>
    <name evidence="1" type="ORF">PQR01_03120</name>
</gene>
<organism evidence="1 2">
    <name type="scientific">Paraburkholderia rhynchosiae</name>
    <dbReference type="NCBI Taxonomy" id="487049"/>
    <lineage>
        <taxon>Bacteria</taxon>
        <taxon>Pseudomonadati</taxon>
        <taxon>Pseudomonadota</taxon>
        <taxon>Betaproteobacteria</taxon>
        <taxon>Burkholderiales</taxon>
        <taxon>Burkholderiaceae</taxon>
        <taxon>Paraburkholderia</taxon>
    </lineage>
</organism>
<evidence type="ECO:0000313" key="1">
    <source>
        <dbReference type="EMBL" id="MFM0102509.1"/>
    </source>
</evidence>
<keyword evidence="2" id="KW-1185">Reference proteome</keyword>
<dbReference type="EMBL" id="JAQQDW010000004">
    <property type="protein sequence ID" value="MFM0102509.1"/>
    <property type="molecule type" value="Genomic_DNA"/>
</dbReference>
<protein>
    <submittedName>
        <fullName evidence="1">Uncharacterized protein</fullName>
    </submittedName>
</protein>